<reference evidence="1" key="2">
    <citation type="journal article" date="2015" name="Data Brief">
        <title>Shoot transcriptome of the giant reed, Arundo donax.</title>
        <authorList>
            <person name="Barrero R.A."/>
            <person name="Guerrero F.D."/>
            <person name="Moolhuijzen P."/>
            <person name="Goolsby J.A."/>
            <person name="Tidwell J."/>
            <person name="Bellgard S.E."/>
            <person name="Bellgard M.I."/>
        </authorList>
    </citation>
    <scope>NUCLEOTIDE SEQUENCE</scope>
    <source>
        <tissue evidence="1">Shoot tissue taken approximately 20 cm above the soil surface</tissue>
    </source>
</reference>
<evidence type="ECO:0000313" key="1">
    <source>
        <dbReference type="EMBL" id="JAD77072.1"/>
    </source>
</evidence>
<dbReference type="PANTHER" id="PTHR13366:SF0">
    <property type="entry name" value="HEAT REPEAT-CONTAINING PROTEIN 6"/>
    <property type="match status" value="1"/>
</dbReference>
<reference evidence="1" key="1">
    <citation type="submission" date="2014-09" db="EMBL/GenBank/DDBJ databases">
        <authorList>
            <person name="Magalhaes I.L.F."/>
            <person name="Oliveira U."/>
            <person name="Santos F.R."/>
            <person name="Vidigal T.H.D.A."/>
            <person name="Brescovit A.D."/>
            <person name="Santos A.J."/>
        </authorList>
    </citation>
    <scope>NUCLEOTIDE SEQUENCE</scope>
    <source>
        <tissue evidence="1">Shoot tissue taken approximately 20 cm above the soil surface</tissue>
    </source>
</reference>
<dbReference type="AlphaFoldDB" id="A0A0A9D004"/>
<sequence length="168" mass="18450">MHAAVALAVPVTRLDYGSSFPDVVRGLVHALESLSSNNSSLPSNFKQKDNLEKQLTFTALHLLGFVLPNDDPSLKDFLIKKASFLEDWLNSLCSSFNNAEHQTLPTETINDEDGFSPNVTQKAMLSSAVQSLLNVFTSRNQQTIAQKFEQLSRSIACVGKVDVVSTLH</sequence>
<dbReference type="EMBL" id="GBRH01220823">
    <property type="protein sequence ID" value="JAD77072.1"/>
    <property type="molecule type" value="Transcribed_RNA"/>
</dbReference>
<proteinExistence type="predicted"/>
<dbReference type="PANTHER" id="PTHR13366">
    <property type="entry name" value="MALARIA ANTIGEN-RELATED"/>
    <property type="match status" value="1"/>
</dbReference>
<organism evidence="1">
    <name type="scientific">Arundo donax</name>
    <name type="common">Giant reed</name>
    <name type="synonym">Donax arundinaceus</name>
    <dbReference type="NCBI Taxonomy" id="35708"/>
    <lineage>
        <taxon>Eukaryota</taxon>
        <taxon>Viridiplantae</taxon>
        <taxon>Streptophyta</taxon>
        <taxon>Embryophyta</taxon>
        <taxon>Tracheophyta</taxon>
        <taxon>Spermatophyta</taxon>
        <taxon>Magnoliopsida</taxon>
        <taxon>Liliopsida</taxon>
        <taxon>Poales</taxon>
        <taxon>Poaceae</taxon>
        <taxon>PACMAD clade</taxon>
        <taxon>Arundinoideae</taxon>
        <taxon>Arundineae</taxon>
        <taxon>Arundo</taxon>
    </lineage>
</organism>
<name>A0A0A9D004_ARUDO</name>
<protein>
    <submittedName>
        <fullName evidence="1">Uncharacterized protein</fullName>
    </submittedName>
</protein>
<accession>A0A0A9D004</accession>
<dbReference type="InterPro" id="IPR052107">
    <property type="entry name" value="HEAT6"/>
</dbReference>